<dbReference type="EMBL" id="GEDC01031733">
    <property type="protein sequence ID" value="JAS05565.1"/>
    <property type="molecule type" value="Transcribed_RNA"/>
</dbReference>
<evidence type="ECO:0000256" key="1">
    <source>
        <dbReference type="ARBA" id="ARBA00023002"/>
    </source>
</evidence>
<proteinExistence type="predicted"/>
<sequence>MVLGVICVVVPVILVLGLVRKYRESQWGYCNDFKSLQGKVFIVTGANSGIGKETVKGLAIRKARIILACRDLTATNNVIQEIRSTISTGELIPMQLDLSSFDSIHSFADEVLRDFPKINVLINNAGVNVPLSKSMKTKDGFEVHFGVNHLGHFLLTQLLLDRIKDSAPSRIVIVSSTLHESGVIDFDNLNNEGLESKRRMNPAYSNSKLANVYFCQELARRVEGCEIDVFALCPGFCYTSIFKYTDIKWYYYIMFLPVAYLYMRSATQGAQTVLHCAVSDDVIGKSGMLFRNCELYESKHPFNQEIATKLWNVSEQLVQRSTVI</sequence>
<dbReference type="AlphaFoldDB" id="A0A1B6BX84"/>
<dbReference type="PANTHER" id="PTHR43157">
    <property type="entry name" value="PHOSPHATIDYLINOSITOL-GLYCAN BIOSYNTHESIS CLASS F PROTEIN-RELATED"/>
    <property type="match status" value="1"/>
</dbReference>
<dbReference type="InterPro" id="IPR036291">
    <property type="entry name" value="NAD(P)-bd_dom_sf"/>
</dbReference>
<accession>A0A1B6BX84</accession>
<dbReference type="PRINTS" id="PR00081">
    <property type="entry name" value="GDHRDH"/>
</dbReference>
<dbReference type="GO" id="GO:0016491">
    <property type="term" value="F:oxidoreductase activity"/>
    <property type="evidence" value="ECO:0007669"/>
    <property type="project" value="UniProtKB-KW"/>
</dbReference>
<dbReference type="Pfam" id="PF00106">
    <property type="entry name" value="adh_short"/>
    <property type="match status" value="1"/>
</dbReference>
<dbReference type="CDD" id="cd05327">
    <property type="entry name" value="retinol-DH_like_SDR_c_like"/>
    <property type="match status" value="1"/>
</dbReference>
<name>A0A1B6BX84_9HEMI</name>
<organism evidence="2">
    <name type="scientific">Clastoptera arizonana</name>
    <name type="common">Arizona spittle bug</name>
    <dbReference type="NCBI Taxonomy" id="38151"/>
    <lineage>
        <taxon>Eukaryota</taxon>
        <taxon>Metazoa</taxon>
        <taxon>Ecdysozoa</taxon>
        <taxon>Arthropoda</taxon>
        <taxon>Hexapoda</taxon>
        <taxon>Insecta</taxon>
        <taxon>Pterygota</taxon>
        <taxon>Neoptera</taxon>
        <taxon>Paraneoptera</taxon>
        <taxon>Hemiptera</taxon>
        <taxon>Auchenorrhyncha</taxon>
        <taxon>Cercopoidea</taxon>
        <taxon>Clastopteridae</taxon>
        <taxon>Clastoptera</taxon>
    </lineage>
</organism>
<keyword evidence="1" id="KW-0560">Oxidoreductase</keyword>
<gene>
    <name evidence="2" type="ORF">g.3135</name>
</gene>
<dbReference type="InterPro" id="IPR002347">
    <property type="entry name" value="SDR_fam"/>
</dbReference>
<reference evidence="2" key="1">
    <citation type="submission" date="2015-12" db="EMBL/GenBank/DDBJ databases">
        <title>De novo transcriptome assembly of four potential Pierce s Disease insect vectors from Arizona vineyards.</title>
        <authorList>
            <person name="Tassone E.E."/>
        </authorList>
    </citation>
    <scope>NUCLEOTIDE SEQUENCE</scope>
</reference>
<evidence type="ECO:0008006" key="3">
    <source>
        <dbReference type="Google" id="ProtNLM"/>
    </source>
</evidence>
<protein>
    <recommendedName>
        <fullName evidence="3">Retinol dehydrogenase 11</fullName>
    </recommendedName>
</protein>
<dbReference type="PANTHER" id="PTHR43157:SF31">
    <property type="entry name" value="PHOSPHATIDYLINOSITOL-GLYCAN BIOSYNTHESIS CLASS F PROTEIN"/>
    <property type="match status" value="1"/>
</dbReference>
<dbReference type="SUPFAM" id="SSF51735">
    <property type="entry name" value="NAD(P)-binding Rossmann-fold domains"/>
    <property type="match status" value="1"/>
</dbReference>
<evidence type="ECO:0000313" key="2">
    <source>
        <dbReference type="EMBL" id="JAS05565.1"/>
    </source>
</evidence>
<dbReference type="Gene3D" id="3.40.50.720">
    <property type="entry name" value="NAD(P)-binding Rossmann-like Domain"/>
    <property type="match status" value="1"/>
</dbReference>